<sequence length="93" mass="10326">MQGVEQSQTLTHQETIIERQSQTIKAVIVLEGDINSVQPSKLIESILQQSSGYTINIIDIKPSRLILKGSQRLSEKSHLLHPSPLNPPILGDF</sequence>
<dbReference type="EMBL" id="CP017708">
    <property type="protein sequence ID" value="AOY81242.1"/>
    <property type="molecule type" value="Genomic_DNA"/>
</dbReference>
<evidence type="ECO:0000313" key="1">
    <source>
        <dbReference type="EMBL" id="AOY81242.1"/>
    </source>
</evidence>
<name>A0A1D9G0U4_MOOP1</name>
<organism evidence="1 2">
    <name type="scientific">Moorena producens (strain JHB)</name>
    <dbReference type="NCBI Taxonomy" id="1454205"/>
    <lineage>
        <taxon>Bacteria</taxon>
        <taxon>Bacillati</taxon>
        <taxon>Cyanobacteriota</taxon>
        <taxon>Cyanophyceae</taxon>
        <taxon>Coleofasciculales</taxon>
        <taxon>Coleofasciculaceae</taxon>
        <taxon>Moorena</taxon>
    </lineage>
</organism>
<reference evidence="2" key="1">
    <citation type="submission" date="2016-10" db="EMBL/GenBank/DDBJ databases">
        <title>Comparative genomics uncovers the prolific and rare metabolic potential of the cyanobacterial genus Moorea.</title>
        <authorList>
            <person name="Leao T."/>
            <person name="Castelao G."/>
            <person name="Korobeynikov A."/>
            <person name="Monroe E.A."/>
            <person name="Podell S."/>
            <person name="Glukhov E."/>
            <person name="Allen E."/>
            <person name="Gerwick W.H."/>
            <person name="Gerwick L."/>
        </authorList>
    </citation>
    <scope>NUCLEOTIDE SEQUENCE [LARGE SCALE GENOMIC DNA]</scope>
    <source>
        <strain evidence="2">JHB</strain>
    </source>
</reference>
<protein>
    <submittedName>
        <fullName evidence="1">Uncharacterized protein</fullName>
    </submittedName>
</protein>
<proteinExistence type="predicted"/>
<dbReference type="AlphaFoldDB" id="A0A1D9G0U4"/>
<dbReference type="Proteomes" id="UP000176944">
    <property type="component" value="Chromosome"/>
</dbReference>
<accession>A0A1D9G0U4</accession>
<evidence type="ECO:0000313" key="2">
    <source>
        <dbReference type="Proteomes" id="UP000176944"/>
    </source>
</evidence>
<gene>
    <name evidence="1" type="ORF">BJP36_16370</name>
</gene>